<evidence type="ECO:0000256" key="1">
    <source>
        <dbReference type="SAM" id="Phobius"/>
    </source>
</evidence>
<gene>
    <name evidence="2" type="ORF">EFL26_00045</name>
</gene>
<sequence>MAKILRVVFLVCSVVLALGAFLVAARDNVSQDNALVKFVLDFADAIDGPFSRKNGIFEFHGQNATTKDAVVNWGIAAIVYLAIGRYLQRILAPRSVL</sequence>
<keyword evidence="1" id="KW-0472">Membrane</keyword>
<name>A0A3N0GZU0_9ACTN</name>
<feature type="transmembrane region" description="Helical" evidence="1">
    <location>
        <begin position="70"/>
        <end position="87"/>
    </location>
</feature>
<dbReference type="Proteomes" id="UP000279994">
    <property type="component" value="Unassembled WGS sequence"/>
</dbReference>
<accession>A0A3N0GZU0</accession>
<dbReference type="AlphaFoldDB" id="A0A3N0GZU0"/>
<dbReference type="EMBL" id="RJSF01000001">
    <property type="protein sequence ID" value="RNM17921.1"/>
    <property type="molecule type" value="Genomic_DNA"/>
</dbReference>
<dbReference type="OrthoDB" id="3828130at2"/>
<organism evidence="2 3">
    <name type="scientific">Nocardioides pocheonensis</name>
    <dbReference type="NCBI Taxonomy" id="661485"/>
    <lineage>
        <taxon>Bacteria</taxon>
        <taxon>Bacillati</taxon>
        <taxon>Actinomycetota</taxon>
        <taxon>Actinomycetes</taxon>
        <taxon>Propionibacteriales</taxon>
        <taxon>Nocardioidaceae</taxon>
        <taxon>Nocardioides</taxon>
    </lineage>
</organism>
<comment type="caution">
    <text evidence="2">The sequence shown here is derived from an EMBL/GenBank/DDBJ whole genome shotgun (WGS) entry which is preliminary data.</text>
</comment>
<keyword evidence="1" id="KW-0812">Transmembrane</keyword>
<keyword evidence="3" id="KW-1185">Reference proteome</keyword>
<protein>
    <submittedName>
        <fullName evidence="2">Uncharacterized protein</fullName>
    </submittedName>
</protein>
<proteinExistence type="predicted"/>
<reference evidence="2 3" key="1">
    <citation type="submission" date="2018-11" db="EMBL/GenBank/DDBJ databases">
        <authorList>
            <person name="Li F."/>
        </authorList>
    </citation>
    <scope>NUCLEOTIDE SEQUENCE [LARGE SCALE GENOMIC DNA]</scope>
    <source>
        <strain evidence="2 3">Gsoil 818</strain>
    </source>
</reference>
<evidence type="ECO:0000313" key="2">
    <source>
        <dbReference type="EMBL" id="RNM17921.1"/>
    </source>
</evidence>
<evidence type="ECO:0000313" key="3">
    <source>
        <dbReference type="Proteomes" id="UP000279994"/>
    </source>
</evidence>
<keyword evidence="1" id="KW-1133">Transmembrane helix</keyword>